<protein>
    <recommendedName>
        <fullName evidence="4">SGNH hydrolase-type esterase domain-containing protein</fullName>
    </recommendedName>
</protein>
<evidence type="ECO:0000256" key="1">
    <source>
        <dbReference type="ARBA" id="ARBA00008668"/>
    </source>
</evidence>
<proteinExistence type="inferred from homology"/>
<gene>
    <name evidence="5" type="ORF">DL546_008127</name>
</gene>
<dbReference type="EMBL" id="QVQW01000002">
    <property type="protein sequence ID" value="RKU49142.1"/>
    <property type="molecule type" value="Genomic_DNA"/>
</dbReference>
<dbReference type="PROSITE" id="PS51257">
    <property type="entry name" value="PROKAR_LIPOPROTEIN"/>
    <property type="match status" value="1"/>
</dbReference>
<dbReference type="InterPro" id="IPR013830">
    <property type="entry name" value="SGNH_hydro"/>
</dbReference>
<dbReference type="Pfam" id="PF13472">
    <property type="entry name" value="Lipase_GDSL_2"/>
    <property type="match status" value="1"/>
</dbReference>
<feature type="domain" description="SGNH hydrolase-type esterase" evidence="4">
    <location>
        <begin position="32"/>
        <end position="231"/>
    </location>
</feature>
<feature type="signal peptide" evidence="3">
    <location>
        <begin position="1"/>
        <end position="20"/>
    </location>
</feature>
<dbReference type="PANTHER" id="PTHR43695:SF1">
    <property type="entry name" value="RHAMNOGALACTURONAN ACETYLESTERASE"/>
    <property type="match status" value="1"/>
</dbReference>
<sequence>MQYCTMRLFTTIAFLGTALAASCRNHTLWLCGDSTMAPGGGHNGTEGWGQYLHYSFDSHIRVNNSAYAGRSARTFTREGRFDRIYEQATAGDWVVIQFGHNDAGIPANDTKYRTDCPGMGSETCPVTYNNQTEIVQTYVTYLRNATSHFLSLGARVILTSPTPTNPFTSSGVFSWKPTIYAYYSWYIASSLGGPAKGVYYVDHSDYAAQAVRLLGAESANKNYPMDNTHLSPHYADLFAQAFVLGLKCGTAPLQGAVVNATARIEGDVLGTCLRVNETLPV</sequence>
<evidence type="ECO:0000313" key="5">
    <source>
        <dbReference type="EMBL" id="RKU49142.1"/>
    </source>
</evidence>
<feature type="chain" id="PRO_5019165408" description="SGNH hydrolase-type esterase domain-containing protein" evidence="3">
    <location>
        <begin position="21"/>
        <end position="281"/>
    </location>
</feature>
<dbReference type="STRING" id="177199.A0A420YMQ5"/>
<dbReference type="PANTHER" id="PTHR43695">
    <property type="entry name" value="PUTATIVE (AFU_ORTHOLOGUE AFUA_2G17250)-RELATED"/>
    <property type="match status" value="1"/>
</dbReference>
<evidence type="ECO:0000256" key="2">
    <source>
        <dbReference type="ARBA" id="ARBA00022801"/>
    </source>
</evidence>
<name>A0A420YMQ5_9PEZI</name>
<dbReference type="InterPro" id="IPR036514">
    <property type="entry name" value="SGNH_hydro_sf"/>
</dbReference>
<accession>A0A420YMQ5</accession>
<dbReference type="SUPFAM" id="SSF52266">
    <property type="entry name" value="SGNH hydrolase"/>
    <property type="match status" value="1"/>
</dbReference>
<dbReference type="GO" id="GO:0016787">
    <property type="term" value="F:hydrolase activity"/>
    <property type="evidence" value="ECO:0007669"/>
    <property type="project" value="UniProtKB-KW"/>
</dbReference>
<organism evidence="5 6">
    <name type="scientific">Coniochaeta pulveracea</name>
    <dbReference type="NCBI Taxonomy" id="177199"/>
    <lineage>
        <taxon>Eukaryota</taxon>
        <taxon>Fungi</taxon>
        <taxon>Dikarya</taxon>
        <taxon>Ascomycota</taxon>
        <taxon>Pezizomycotina</taxon>
        <taxon>Sordariomycetes</taxon>
        <taxon>Sordariomycetidae</taxon>
        <taxon>Coniochaetales</taxon>
        <taxon>Coniochaetaceae</taxon>
        <taxon>Coniochaeta</taxon>
    </lineage>
</organism>
<keyword evidence="2" id="KW-0378">Hydrolase</keyword>
<reference evidence="5 6" key="1">
    <citation type="submission" date="2018-08" db="EMBL/GenBank/DDBJ databases">
        <title>Draft genome of the lignicolous fungus Coniochaeta pulveracea.</title>
        <authorList>
            <person name="Borstlap C.J."/>
            <person name="De Witt R.N."/>
            <person name="Botha A."/>
            <person name="Volschenk H."/>
        </authorList>
    </citation>
    <scope>NUCLEOTIDE SEQUENCE [LARGE SCALE GENOMIC DNA]</scope>
    <source>
        <strain evidence="5 6">CAB683</strain>
    </source>
</reference>
<comment type="similarity">
    <text evidence="1">Belongs to the 'GDSL' lipolytic enzyme family.</text>
</comment>
<dbReference type="Proteomes" id="UP000275385">
    <property type="component" value="Unassembled WGS sequence"/>
</dbReference>
<keyword evidence="3" id="KW-0732">Signal</keyword>
<dbReference type="AlphaFoldDB" id="A0A420YMQ5"/>
<evidence type="ECO:0000256" key="3">
    <source>
        <dbReference type="SAM" id="SignalP"/>
    </source>
</evidence>
<dbReference type="InterPro" id="IPR037459">
    <property type="entry name" value="RhgT-like"/>
</dbReference>
<keyword evidence="6" id="KW-1185">Reference proteome</keyword>
<dbReference type="OrthoDB" id="2141316at2759"/>
<evidence type="ECO:0000259" key="4">
    <source>
        <dbReference type="Pfam" id="PF13472"/>
    </source>
</evidence>
<evidence type="ECO:0000313" key="6">
    <source>
        <dbReference type="Proteomes" id="UP000275385"/>
    </source>
</evidence>
<comment type="caution">
    <text evidence="5">The sequence shown here is derived from an EMBL/GenBank/DDBJ whole genome shotgun (WGS) entry which is preliminary data.</text>
</comment>
<dbReference type="Gene3D" id="3.40.50.1110">
    <property type="entry name" value="SGNH hydrolase"/>
    <property type="match status" value="1"/>
</dbReference>